<dbReference type="GO" id="GO:0004489">
    <property type="term" value="F:methylenetetrahydrofolate reductase [NAD(P)H] activity"/>
    <property type="evidence" value="ECO:0007669"/>
    <property type="project" value="InterPro"/>
</dbReference>
<keyword evidence="11" id="KW-1185">Reference proteome</keyword>
<feature type="binding site" evidence="8">
    <location>
        <position position="312"/>
    </location>
    <ligand>
        <name>Zn(2+)</name>
        <dbReference type="ChEBI" id="CHEBI:29105"/>
    </ligand>
</feature>
<name>A0A1Y0IIG5_9BACL</name>
<dbReference type="InterPro" id="IPR003726">
    <property type="entry name" value="HCY_dom"/>
</dbReference>
<keyword evidence="3 8" id="KW-0489">Methyltransferase</keyword>
<proteinExistence type="predicted"/>
<keyword evidence="8" id="KW-0479">Metal-binding</keyword>
<dbReference type="Gene3D" id="3.20.20.330">
    <property type="entry name" value="Homocysteine-binding-like domain"/>
    <property type="match status" value="1"/>
</dbReference>
<evidence type="ECO:0000256" key="8">
    <source>
        <dbReference type="PROSITE-ProRule" id="PRU00333"/>
    </source>
</evidence>
<dbReference type="GO" id="GO:0008168">
    <property type="term" value="F:methyltransferase activity"/>
    <property type="evidence" value="ECO:0007669"/>
    <property type="project" value="UniProtKB-UniRule"/>
</dbReference>
<evidence type="ECO:0000256" key="3">
    <source>
        <dbReference type="ARBA" id="ARBA00022603"/>
    </source>
</evidence>
<dbReference type="PANTHER" id="PTHR11103:SF18">
    <property type="entry name" value="SLR1189 PROTEIN"/>
    <property type="match status" value="1"/>
</dbReference>
<dbReference type="InterPro" id="IPR003171">
    <property type="entry name" value="Mehydrof_redctse-like"/>
</dbReference>
<comment type="cofactor">
    <cofactor evidence="1">
        <name>FAD</name>
        <dbReference type="ChEBI" id="CHEBI:57692"/>
    </cofactor>
</comment>
<organism evidence="10 11">
    <name type="scientific">Tumebacillus avium</name>
    <dbReference type="NCBI Taxonomy" id="1903704"/>
    <lineage>
        <taxon>Bacteria</taxon>
        <taxon>Bacillati</taxon>
        <taxon>Bacillota</taxon>
        <taxon>Bacilli</taxon>
        <taxon>Bacillales</taxon>
        <taxon>Alicyclobacillaceae</taxon>
        <taxon>Tumebacillus</taxon>
    </lineage>
</organism>
<dbReference type="Pfam" id="PF02219">
    <property type="entry name" value="MTHFR"/>
    <property type="match status" value="1"/>
</dbReference>
<keyword evidence="7" id="KW-0560">Oxidoreductase</keyword>
<dbReference type="GO" id="GO:0032259">
    <property type="term" value="P:methylation"/>
    <property type="evidence" value="ECO:0007669"/>
    <property type="project" value="UniProtKB-KW"/>
</dbReference>
<dbReference type="EMBL" id="CP021434">
    <property type="protein sequence ID" value="ARU60090.1"/>
    <property type="molecule type" value="Genomic_DNA"/>
</dbReference>
<keyword evidence="5 8" id="KW-0808">Transferase</keyword>
<comment type="cofactor">
    <cofactor evidence="8">
        <name>Zn(2+)</name>
        <dbReference type="ChEBI" id="CHEBI:29105"/>
    </cofactor>
</comment>
<evidence type="ECO:0000259" key="9">
    <source>
        <dbReference type="PROSITE" id="PS50970"/>
    </source>
</evidence>
<protein>
    <submittedName>
        <fullName evidence="10">Bifunctional homocysteine S-methyltransferase/methylenetetrahydrofolate reductase</fullName>
    </submittedName>
</protein>
<dbReference type="InterPro" id="IPR029041">
    <property type="entry name" value="FAD-linked_oxidoreductase-like"/>
</dbReference>
<evidence type="ECO:0000256" key="5">
    <source>
        <dbReference type="ARBA" id="ARBA00022679"/>
    </source>
</evidence>
<dbReference type="GO" id="GO:0035999">
    <property type="term" value="P:tetrahydrofolate interconversion"/>
    <property type="evidence" value="ECO:0007669"/>
    <property type="project" value="UniProtKB-UniPathway"/>
</dbReference>
<feature type="binding site" evidence="8">
    <location>
        <position position="247"/>
    </location>
    <ligand>
        <name>Zn(2+)</name>
        <dbReference type="ChEBI" id="CHEBI:29105"/>
    </ligand>
</feature>
<dbReference type="Pfam" id="PF02574">
    <property type="entry name" value="S-methyl_trans"/>
    <property type="match status" value="1"/>
</dbReference>
<evidence type="ECO:0000313" key="10">
    <source>
        <dbReference type="EMBL" id="ARU60090.1"/>
    </source>
</evidence>
<feature type="binding site" evidence="8">
    <location>
        <position position="313"/>
    </location>
    <ligand>
        <name>Zn(2+)</name>
        <dbReference type="ChEBI" id="CHEBI:29105"/>
    </ligand>
</feature>
<evidence type="ECO:0000256" key="4">
    <source>
        <dbReference type="ARBA" id="ARBA00022630"/>
    </source>
</evidence>
<accession>A0A1Y0IIG5</accession>
<keyword evidence="4" id="KW-0285">Flavoprotein</keyword>
<evidence type="ECO:0000256" key="2">
    <source>
        <dbReference type="ARBA" id="ARBA00004777"/>
    </source>
</evidence>
<keyword evidence="6" id="KW-0274">FAD</keyword>
<dbReference type="GO" id="GO:0046872">
    <property type="term" value="F:metal ion binding"/>
    <property type="evidence" value="ECO:0007669"/>
    <property type="project" value="UniProtKB-KW"/>
</dbReference>
<feature type="domain" description="Hcy-binding" evidence="9">
    <location>
        <begin position="38"/>
        <end position="327"/>
    </location>
</feature>
<reference evidence="11" key="1">
    <citation type="submission" date="2017-05" db="EMBL/GenBank/DDBJ databases">
        <authorList>
            <person name="Sung H."/>
        </authorList>
    </citation>
    <scope>NUCLEOTIDE SEQUENCE [LARGE SCALE GENOMIC DNA]</scope>
    <source>
        <strain evidence="11">AR23208</strain>
    </source>
</reference>
<evidence type="ECO:0000256" key="6">
    <source>
        <dbReference type="ARBA" id="ARBA00022827"/>
    </source>
</evidence>
<dbReference type="GO" id="GO:0006555">
    <property type="term" value="P:methionine metabolic process"/>
    <property type="evidence" value="ECO:0007669"/>
    <property type="project" value="InterPro"/>
</dbReference>
<dbReference type="Gene3D" id="3.20.20.220">
    <property type="match status" value="1"/>
</dbReference>
<evidence type="ECO:0000313" key="11">
    <source>
        <dbReference type="Proteomes" id="UP000195437"/>
    </source>
</evidence>
<sequence length="662" mass="73263">MPKKRRFLLYSDFIPLSEHYYIEALRQREGGCSVSSRHELFRQKLGTDVLIGDGAMATWLYQQGHAVGSSTEELCLKNQEWVREAHMAYLRAGAQVIETNSYAANREALARYGLERKTTRINRAAVQLARQAVEIAEADAFVVGSIGSIAAARVMTANVEEFRDSFEEQAVALLHEGVDGLVLETFFDLEELLLALDVVRPLVASSGVPIIAQCSLLDVERTRDGYLLSDAYFKLKEAGADMVGLNCRLGPAEILRALERAVVPEGLGLSAFPNAGRPAIVDGEFAYKPNYQYFGDSAVKLWEQGVSLIGGCCGTTPEHIQAIAGAVSGLKRRPRVNPENAPRIEVFEREVVRFQQSEMPTIVDLVEKRHTIIVEFDSPRDLDVERYVEGSHELYKAGADAITIADNSLATTRMSNMALGSIIKRELGIEPVVHVACRDRNLIGQQSHLMGLHALGINQILVITGDPARVGDLPGASTVFDLTSFDLIRMVKQLNQGVAFSGRPMKNQARFVCGAAFNPHVRNLDAAVARLERKVEAGADYIMTQPVYDLETMLAIKEATAHIKVPIFIGIMPLTSTRNAEFLHNEVPGIKISQKSRERIKRFEGAAARAEGVEMCKELLDEAVKHYNGIYLITPFNYFEMTVELTKHVREITQVTSRASTF</sequence>
<evidence type="ECO:0000256" key="1">
    <source>
        <dbReference type="ARBA" id="ARBA00001974"/>
    </source>
</evidence>
<dbReference type="OrthoDB" id="9803687at2"/>
<dbReference type="AlphaFoldDB" id="A0A1Y0IIG5"/>
<dbReference type="UniPathway" id="UPA00193"/>
<dbReference type="Proteomes" id="UP000195437">
    <property type="component" value="Chromosome"/>
</dbReference>
<dbReference type="NCBIfam" id="NF006396">
    <property type="entry name" value="PRK08645.1"/>
    <property type="match status" value="1"/>
</dbReference>
<dbReference type="InterPro" id="IPR036589">
    <property type="entry name" value="HCY_dom_sf"/>
</dbReference>
<dbReference type="SUPFAM" id="SSF82282">
    <property type="entry name" value="Homocysteine S-methyltransferase"/>
    <property type="match status" value="1"/>
</dbReference>
<gene>
    <name evidence="10" type="ORF">CBW65_02730</name>
</gene>
<comment type="pathway">
    <text evidence="2">One-carbon metabolism; tetrahydrofolate interconversion.</text>
</comment>
<dbReference type="SUPFAM" id="SSF51730">
    <property type="entry name" value="FAD-linked oxidoreductase"/>
    <property type="match status" value="1"/>
</dbReference>
<dbReference type="CDD" id="cd00537">
    <property type="entry name" value="MTHFR"/>
    <property type="match status" value="1"/>
</dbReference>
<dbReference type="PROSITE" id="PS50970">
    <property type="entry name" value="HCY"/>
    <property type="match status" value="1"/>
</dbReference>
<evidence type="ECO:0000256" key="7">
    <source>
        <dbReference type="ARBA" id="ARBA00023002"/>
    </source>
</evidence>
<dbReference type="KEGG" id="tum:CBW65_02730"/>
<dbReference type="PANTHER" id="PTHR11103">
    <property type="entry name" value="SLR1189 PROTEIN"/>
    <property type="match status" value="1"/>
</dbReference>
<keyword evidence="8" id="KW-0862">Zinc</keyword>